<accession>A0A7S7ADT2</accession>
<evidence type="ECO:0000313" key="2">
    <source>
        <dbReference type="Proteomes" id="UP000593812"/>
    </source>
</evidence>
<dbReference type="AlphaFoldDB" id="A0A7S7ADT2"/>
<gene>
    <name evidence="1" type="ORF">G0027_03355</name>
</gene>
<reference evidence="1 2" key="1">
    <citation type="submission" date="2020-02" db="EMBL/GenBank/DDBJ databases">
        <title>Tigecycline-resistant Acinetobacter species from pigs and migratory birds.</title>
        <authorList>
            <person name="Chen C."/>
            <person name="Sun J."/>
            <person name="Liao X.-P."/>
            <person name="Liu Y.-H."/>
        </authorList>
    </citation>
    <scope>NUCLEOTIDE SEQUENCE [LARGE SCALE GENOMIC DNA]</scope>
    <source>
        <strain evidence="1 2">C15_T</strain>
    </source>
</reference>
<proteinExistence type="predicted"/>
<organism evidence="1 2">
    <name type="scientific">Acinetobacter indicus</name>
    <dbReference type="NCBI Taxonomy" id="756892"/>
    <lineage>
        <taxon>Bacteria</taxon>
        <taxon>Pseudomonadati</taxon>
        <taxon>Pseudomonadota</taxon>
        <taxon>Gammaproteobacteria</taxon>
        <taxon>Moraxellales</taxon>
        <taxon>Moraxellaceae</taxon>
        <taxon>Acinetobacter</taxon>
    </lineage>
</organism>
<dbReference type="Proteomes" id="UP000593812">
    <property type="component" value="Chromosome"/>
</dbReference>
<evidence type="ECO:0000313" key="1">
    <source>
        <dbReference type="EMBL" id="QOW41976.1"/>
    </source>
</evidence>
<protein>
    <submittedName>
        <fullName evidence="1">Uncharacterized protein</fullName>
    </submittedName>
</protein>
<name>A0A7S7ADT2_9GAMM</name>
<sequence>MPTLTDTQNAVLNIMDYLFIQDVESLASFNEAKNSFNKDILSIIDRINSARSNNGKTAELYKHYVLCSLEVMLNLPFEIEGLIDEEQLDKSKFVLDKIINGVLENDFYEDEFQDDLNNLFKYFEGLRQDKGTIYKLVRQSLYFEYYNVAIVAYKKFIDLEILNTQQYVPSLSTVDINFIETSFFRSMLLIEFDILKRQFDVEKDFKDKKIELDLNSSIEEIESMFSAIRLIKKVQLKADSGFQSILDIDVNNKKEVEEYIVSLSEALGHETLFFKNIPACIGFMGCWIMIQSKETNLDSPMYYELFDAKLKKSSKKYPNDNKAREIIAKYGFDIRKRTLHSRYIEFYNFYDKMRTSLKF</sequence>
<dbReference type="EMBL" id="CP048654">
    <property type="protein sequence ID" value="QOW41976.1"/>
    <property type="molecule type" value="Genomic_DNA"/>
</dbReference>